<dbReference type="KEGG" id="bcq:BCQ_2263"/>
<gene>
    <name evidence="1" type="ordered locus">BCQ_2263</name>
</gene>
<evidence type="ECO:0000313" key="1">
    <source>
        <dbReference type="EMBL" id="ACM12691.1"/>
    </source>
</evidence>
<dbReference type="EMBL" id="CP000227">
    <property type="protein sequence ID" value="ACM12691.1"/>
    <property type="molecule type" value="Genomic_DNA"/>
</dbReference>
<reference evidence="1 2" key="1">
    <citation type="journal article" date="2009" name="J. Bacteriol.">
        <title>Complete genome sequence of the extremophilic Bacillus cereus strain Q1 with industrial applications.</title>
        <authorList>
            <person name="Xiong Z."/>
            <person name="Jiang Y."/>
            <person name="Qi D."/>
            <person name="Lu H."/>
            <person name="Yang F."/>
            <person name="Yang J."/>
            <person name="Chen L."/>
            <person name="Sun L."/>
            <person name="Xu X."/>
            <person name="Xue Y."/>
            <person name="Zhu Y."/>
            <person name="Jin Q."/>
        </authorList>
    </citation>
    <scope>NUCLEOTIDE SEQUENCE [LARGE SCALE GENOMIC DNA]</scope>
    <source>
        <strain evidence="1 2">Q1</strain>
    </source>
</reference>
<organism evidence="1 2">
    <name type="scientific">Bacillus cereus (strain Q1)</name>
    <dbReference type="NCBI Taxonomy" id="361100"/>
    <lineage>
        <taxon>Bacteria</taxon>
        <taxon>Bacillati</taxon>
        <taxon>Bacillota</taxon>
        <taxon>Bacilli</taxon>
        <taxon>Bacillales</taxon>
        <taxon>Bacillaceae</taxon>
        <taxon>Bacillus</taxon>
        <taxon>Bacillus cereus group</taxon>
    </lineage>
</organism>
<dbReference type="AlphaFoldDB" id="B9IZX9"/>
<sequence length="31" mass="3877">MIRELPIKWEKGSFDEEKINSFSKERRFVYN</sequence>
<dbReference type="HOGENOM" id="CLU_3395016_0_0_9"/>
<evidence type="ECO:0000313" key="2">
    <source>
        <dbReference type="Proteomes" id="UP000000441"/>
    </source>
</evidence>
<proteinExistence type="predicted"/>
<protein>
    <submittedName>
        <fullName evidence="1">Uncharacterized protein</fullName>
    </submittedName>
</protein>
<accession>B9IZX9</accession>
<dbReference type="Proteomes" id="UP000000441">
    <property type="component" value="Chromosome"/>
</dbReference>
<name>B9IZX9_BACCQ</name>